<accession>A0A7Y2LZ42</accession>
<evidence type="ECO:0000313" key="2">
    <source>
        <dbReference type="EMBL" id="NNH03034.1"/>
    </source>
</evidence>
<dbReference type="AlphaFoldDB" id="A0A7Y2LZ42"/>
<gene>
    <name evidence="2" type="ORF">HLA99_04065</name>
</gene>
<dbReference type="InterPro" id="IPR050523">
    <property type="entry name" value="AKR_Detox_Biosynth"/>
</dbReference>
<name>A0A7Y2LZ42_9MICO</name>
<keyword evidence="3" id="KW-1185">Reference proteome</keyword>
<dbReference type="EMBL" id="JABEMB010000003">
    <property type="protein sequence ID" value="NNH03034.1"/>
    <property type="molecule type" value="Genomic_DNA"/>
</dbReference>
<dbReference type="SUPFAM" id="SSF51430">
    <property type="entry name" value="NAD(P)-linked oxidoreductase"/>
    <property type="match status" value="1"/>
</dbReference>
<proteinExistence type="predicted"/>
<organism evidence="2 3">
    <name type="scientific">Microbacterium ulmi</name>
    <dbReference type="NCBI Taxonomy" id="179095"/>
    <lineage>
        <taxon>Bacteria</taxon>
        <taxon>Bacillati</taxon>
        <taxon>Actinomycetota</taxon>
        <taxon>Actinomycetes</taxon>
        <taxon>Micrococcales</taxon>
        <taxon>Microbacteriaceae</taxon>
        <taxon>Microbacterium</taxon>
    </lineage>
</organism>
<reference evidence="2 3" key="1">
    <citation type="submission" date="2020-05" db="EMBL/GenBank/DDBJ databases">
        <title>MicrobeNet Type strains.</title>
        <authorList>
            <person name="Nicholson A.C."/>
        </authorList>
    </citation>
    <scope>NUCLEOTIDE SEQUENCE [LARGE SCALE GENOMIC DNA]</scope>
    <source>
        <strain evidence="2 3">JCM 14282</strain>
    </source>
</reference>
<dbReference type="Gene3D" id="3.20.20.100">
    <property type="entry name" value="NADP-dependent oxidoreductase domain"/>
    <property type="match status" value="1"/>
</dbReference>
<feature type="domain" description="NADP-dependent oxidoreductase" evidence="1">
    <location>
        <begin position="16"/>
        <end position="293"/>
    </location>
</feature>
<comment type="caution">
    <text evidence="2">The sequence shown here is derived from an EMBL/GenBank/DDBJ whole genome shotgun (WGS) entry which is preliminary data.</text>
</comment>
<dbReference type="RefSeq" id="WP_167034804.1">
    <property type="nucleotide sequence ID" value="NZ_BAAANA010000002.1"/>
</dbReference>
<dbReference type="InterPro" id="IPR036812">
    <property type="entry name" value="NAD(P)_OxRdtase_dom_sf"/>
</dbReference>
<evidence type="ECO:0000313" key="3">
    <source>
        <dbReference type="Proteomes" id="UP000543598"/>
    </source>
</evidence>
<dbReference type="Pfam" id="PF00248">
    <property type="entry name" value="Aldo_ket_red"/>
    <property type="match status" value="1"/>
</dbReference>
<evidence type="ECO:0000259" key="1">
    <source>
        <dbReference type="Pfam" id="PF00248"/>
    </source>
</evidence>
<sequence length="305" mass="32538">MKDIEIGRSGLRGSQIALGCMRIDSLADADLAALLTAARDEGITVFDHADIYADGRCEEAFGRALDAGVVRRDEIVLQSKAGIRPGRYDLSGAHLIAAVEASLRRLRTDRLDLFLLHRPDALVDPDEVAAAFDELHAAGKVLHFGVSNHSAGQIALLAGSVRQPLVADQLQLSVAHTPLIDAGLNVNMASAASLDHDGGTLDYCRLHGITIQPWSVLQHGYFAGSLVGSAEYPALNEELSAQAGRHGVTPAAIAVAWLLRHPAAMLPVVGTTRPARVRELARAADVELTREEWYSLYLAAGNSLP</sequence>
<dbReference type="Proteomes" id="UP000543598">
    <property type="component" value="Unassembled WGS sequence"/>
</dbReference>
<dbReference type="PANTHER" id="PTHR43364">
    <property type="entry name" value="NADH-SPECIFIC METHYLGLYOXAL REDUCTASE-RELATED"/>
    <property type="match status" value="1"/>
</dbReference>
<dbReference type="GO" id="GO:0005829">
    <property type="term" value="C:cytosol"/>
    <property type="evidence" value="ECO:0007669"/>
    <property type="project" value="TreeGrafter"/>
</dbReference>
<dbReference type="InterPro" id="IPR020471">
    <property type="entry name" value="AKR"/>
</dbReference>
<protein>
    <submittedName>
        <fullName evidence="2">Aldo/keto reductase</fullName>
    </submittedName>
</protein>
<dbReference type="PRINTS" id="PR00069">
    <property type="entry name" value="ALDKETRDTASE"/>
</dbReference>
<dbReference type="GO" id="GO:0016491">
    <property type="term" value="F:oxidoreductase activity"/>
    <property type="evidence" value="ECO:0007669"/>
    <property type="project" value="InterPro"/>
</dbReference>
<dbReference type="PANTHER" id="PTHR43364:SF1">
    <property type="entry name" value="OXIDOREDUCTASE YDHF"/>
    <property type="match status" value="1"/>
</dbReference>
<dbReference type="CDD" id="cd19092">
    <property type="entry name" value="AKR_BsYcsN_EcYdhF-like"/>
    <property type="match status" value="1"/>
</dbReference>
<dbReference type="InterPro" id="IPR023210">
    <property type="entry name" value="NADP_OxRdtase_dom"/>
</dbReference>